<keyword evidence="6" id="KW-1185">Reference proteome</keyword>
<proteinExistence type="inferred from homology"/>
<dbReference type="InterPro" id="IPR045820">
    <property type="entry name" value="CLEC16A/TT9_C"/>
</dbReference>
<dbReference type="GO" id="GO:0005770">
    <property type="term" value="C:late endosome"/>
    <property type="evidence" value="ECO:0007669"/>
    <property type="project" value="TreeGrafter"/>
</dbReference>
<sequence>MWRSFWRSIDRFSLQHFKLVRSELIVKFRDHKEFRASQASSSSGRSLWSLLELVDQGPSLGVKSGDRSSDRLVIRMVHVRYLVNELQEIKNVDKLNRELVVDILSSIVEIVTYGDQHDPSIFECFMESQILAEFLRILKISRNSSIEAPLLHYLSIMIQNLASEHAIYYCLSNEYINNIILHHYEFDVGDLALYYVSFLRTVSGKLNRDTLCLLVKVQEDVVVSFPLYSEALKFACHGEKMIQIAVRALTLNIYNVSDDMVHKFITTSPVSEYFSDLVLNLREQCFHLDAIVGVKMDTYTPETRKELLRETDKIVDDLYYCKDILCVGKSRLSRLMTKHLLSLLVLPILLPLLQLSETIGRPLSAITSLYIVSRLLQVVDDKELVNSVAVAIIYSSMLWSVQGSTVRDTTGDHSQANFVVDYFKKMEEMSHDAPESEGAENIKRNYMFGPFSEYISSSSHFTSCLYDDTQRERSGMLSLIFSENHSLLLASLMLLLVLSESKDLDYLLSSMMGFSRKKNGMEQMMTSDISISHAMNGSIFVRHMPQILNALLNVLRSHPPFSIPAIWNSGWVVQKLLISQEKLIDHDYGLFNTSYEQSCERLLKELNGCWFDFIPVTLKNEWESCKTALEKSSQSKDPFFSLELSSHKYIPDNEKSSSLSWQRMVDAVKVFVLHRQLKAFIFKGDSLENPLLHLRSGLMANSEITHGLDISSATFGTELALGPGVPCKIAFAKRGLRNIYLIPVTKGIYGKLLLVEKLPVQTQRGVVTAIAPLAGLSNLWYNGRHNRTDLYNHIVK</sequence>
<dbReference type="PANTHER" id="PTHR21481">
    <property type="entry name" value="PROTEIN CLEC16A"/>
    <property type="match status" value="1"/>
</dbReference>
<evidence type="ECO:0000313" key="5">
    <source>
        <dbReference type="EMBL" id="KAF8403357.1"/>
    </source>
</evidence>
<dbReference type="InterPro" id="IPR039272">
    <property type="entry name" value="CLEC16A/TT9"/>
</dbReference>
<feature type="domain" description="FPL" evidence="3">
    <location>
        <begin position="104"/>
        <end position="254"/>
    </location>
</feature>
<dbReference type="EMBL" id="JABCRI010000007">
    <property type="protein sequence ID" value="KAF8403357.1"/>
    <property type="molecule type" value="Genomic_DNA"/>
</dbReference>
<feature type="domain" description="CLEC16A/TT9 C-terminal" evidence="4">
    <location>
        <begin position="315"/>
        <end position="428"/>
    </location>
</feature>
<accession>A0A834ZIN1</accession>
<dbReference type="InterPro" id="IPR019155">
    <property type="entry name" value="CLEC16A/TT9_N"/>
</dbReference>
<name>A0A834ZIN1_TETSI</name>
<keyword evidence="2" id="KW-0072">Autophagy</keyword>
<reference evidence="5 6" key="1">
    <citation type="submission" date="2020-04" db="EMBL/GenBank/DDBJ databases">
        <title>Plant Genome Project.</title>
        <authorList>
            <person name="Zhang R.-G."/>
        </authorList>
    </citation>
    <scope>NUCLEOTIDE SEQUENCE [LARGE SCALE GENOMIC DNA]</scope>
    <source>
        <strain evidence="5">YNK0</strain>
        <tissue evidence="5">Leaf</tissue>
    </source>
</reference>
<dbReference type="GO" id="GO:0005794">
    <property type="term" value="C:Golgi apparatus"/>
    <property type="evidence" value="ECO:0007669"/>
    <property type="project" value="TreeGrafter"/>
</dbReference>
<dbReference type="GO" id="GO:1901096">
    <property type="term" value="P:regulation of autophagosome maturation"/>
    <property type="evidence" value="ECO:0007669"/>
    <property type="project" value="TreeGrafter"/>
</dbReference>
<evidence type="ECO:0000259" key="3">
    <source>
        <dbReference type="Pfam" id="PF09758"/>
    </source>
</evidence>
<dbReference type="Proteomes" id="UP000655225">
    <property type="component" value="Unassembled WGS sequence"/>
</dbReference>
<dbReference type="GO" id="GO:0006914">
    <property type="term" value="P:autophagy"/>
    <property type="evidence" value="ECO:0007669"/>
    <property type="project" value="UniProtKB-KW"/>
</dbReference>
<evidence type="ECO:0000256" key="1">
    <source>
        <dbReference type="ARBA" id="ARBA00006441"/>
    </source>
</evidence>
<evidence type="ECO:0000313" key="6">
    <source>
        <dbReference type="Proteomes" id="UP000655225"/>
    </source>
</evidence>
<evidence type="ECO:0000259" key="4">
    <source>
        <dbReference type="Pfam" id="PF19439"/>
    </source>
</evidence>
<dbReference type="GO" id="GO:0016197">
    <property type="term" value="P:endosomal transport"/>
    <property type="evidence" value="ECO:0007669"/>
    <property type="project" value="TreeGrafter"/>
</dbReference>
<dbReference type="GO" id="GO:0007034">
    <property type="term" value="P:vacuolar transport"/>
    <property type="evidence" value="ECO:0007669"/>
    <property type="project" value="TreeGrafter"/>
</dbReference>
<evidence type="ECO:0008006" key="7">
    <source>
        <dbReference type="Google" id="ProtNLM"/>
    </source>
</evidence>
<protein>
    <recommendedName>
        <fullName evidence="7">FPL domain-containing protein</fullName>
    </recommendedName>
</protein>
<dbReference type="OrthoDB" id="294052at2759"/>
<evidence type="ECO:0000256" key="2">
    <source>
        <dbReference type="ARBA" id="ARBA00023006"/>
    </source>
</evidence>
<dbReference type="AlphaFoldDB" id="A0A834ZIN1"/>
<dbReference type="Pfam" id="PF09758">
    <property type="entry name" value="FPL"/>
    <property type="match status" value="1"/>
</dbReference>
<gene>
    <name evidence="5" type="ORF">HHK36_011459</name>
</gene>
<comment type="caution">
    <text evidence="5">The sequence shown here is derived from an EMBL/GenBank/DDBJ whole genome shotgun (WGS) entry which is preliminary data.</text>
</comment>
<organism evidence="5 6">
    <name type="scientific">Tetracentron sinense</name>
    <name type="common">Spur-leaf</name>
    <dbReference type="NCBI Taxonomy" id="13715"/>
    <lineage>
        <taxon>Eukaryota</taxon>
        <taxon>Viridiplantae</taxon>
        <taxon>Streptophyta</taxon>
        <taxon>Embryophyta</taxon>
        <taxon>Tracheophyta</taxon>
        <taxon>Spermatophyta</taxon>
        <taxon>Magnoliopsida</taxon>
        <taxon>Trochodendrales</taxon>
        <taxon>Trochodendraceae</taxon>
        <taxon>Tetracentron</taxon>
    </lineage>
</organism>
<comment type="similarity">
    <text evidence="1">Belongs to the CLEC16A/gop-1 family.</text>
</comment>
<dbReference type="PANTHER" id="PTHR21481:SF0">
    <property type="entry name" value="PROTEIN CLEC16A"/>
    <property type="match status" value="1"/>
</dbReference>
<dbReference type="OMA" id="IQWHTGW"/>
<dbReference type="Pfam" id="PF19439">
    <property type="entry name" value="CLEC16A_C"/>
    <property type="match status" value="1"/>
</dbReference>